<evidence type="ECO:0000256" key="1">
    <source>
        <dbReference type="ARBA" id="ARBA00004123"/>
    </source>
</evidence>
<dbReference type="CDD" id="cd18919">
    <property type="entry name" value="bHLH_AtBPE_like"/>
    <property type="match status" value="1"/>
</dbReference>
<dbReference type="EMBL" id="JANAVB010010000">
    <property type="protein sequence ID" value="KAJ6839365.1"/>
    <property type="molecule type" value="Genomic_DNA"/>
</dbReference>
<organism evidence="8 9">
    <name type="scientific">Iris pallida</name>
    <name type="common">Sweet iris</name>
    <dbReference type="NCBI Taxonomy" id="29817"/>
    <lineage>
        <taxon>Eukaryota</taxon>
        <taxon>Viridiplantae</taxon>
        <taxon>Streptophyta</taxon>
        <taxon>Embryophyta</taxon>
        <taxon>Tracheophyta</taxon>
        <taxon>Spermatophyta</taxon>
        <taxon>Magnoliopsida</taxon>
        <taxon>Liliopsida</taxon>
        <taxon>Asparagales</taxon>
        <taxon>Iridaceae</taxon>
        <taxon>Iridoideae</taxon>
        <taxon>Irideae</taxon>
        <taxon>Iris</taxon>
    </lineage>
</organism>
<evidence type="ECO:0000313" key="9">
    <source>
        <dbReference type="Proteomes" id="UP001140949"/>
    </source>
</evidence>
<dbReference type="GO" id="GO:0003700">
    <property type="term" value="F:DNA-binding transcription factor activity"/>
    <property type="evidence" value="ECO:0007669"/>
    <property type="project" value="TreeGrafter"/>
</dbReference>
<dbReference type="FunFam" id="4.10.280.10:FF:000002">
    <property type="entry name" value="Basic helix-loop-helix transcription factor"/>
    <property type="match status" value="1"/>
</dbReference>
<keyword evidence="9" id="KW-1185">Reference proteome</keyword>
<reference evidence="8" key="1">
    <citation type="journal article" date="2023" name="GigaByte">
        <title>Genome assembly of the bearded iris, Iris pallida Lam.</title>
        <authorList>
            <person name="Bruccoleri R.E."/>
            <person name="Oakeley E.J."/>
            <person name="Faust A.M.E."/>
            <person name="Altorfer M."/>
            <person name="Dessus-Babus S."/>
            <person name="Burckhardt D."/>
            <person name="Oertli M."/>
            <person name="Naumann U."/>
            <person name="Petersen F."/>
            <person name="Wong J."/>
        </authorList>
    </citation>
    <scope>NUCLEOTIDE SEQUENCE</scope>
    <source>
        <strain evidence="8">GSM-AAB239-AS_SAM_17_03QT</strain>
    </source>
</reference>
<reference evidence="8" key="2">
    <citation type="submission" date="2023-04" db="EMBL/GenBank/DDBJ databases">
        <authorList>
            <person name="Bruccoleri R.E."/>
            <person name="Oakeley E.J."/>
            <person name="Faust A.-M."/>
            <person name="Dessus-Babus S."/>
            <person name="Altorfer M."/>
            <person name="Burckhardt D."/>
            <person name="Oertli M."/>
            <person name="Naumann U."/>
            <person name="Petersen F."/>
            <person name="Wong J."/>
        </authorList>
    </citation>
    <scope>NUCLEOTIDE SEQUENCE</scope>
    <source>
        <strain evidence="8">GSM-AAB239-AS_SAM_17_03QT</strain>
        <tissue evidence="8">Leaf</tissue>
    </source>
</reference>
<evidence type="ECO:0000256" key="5">
    <source>
        <dbReference type="ARBA" id="ARBA00023242"/>
    </source>
</evidence>
<evidence type="ECO:0000313" key="8">
    <source>
        <dbReference type="EMBL" id="KAJ6839365.1"/>
    </source>
</evidence>
<evidence type="ECO:0000256" key="2">
    <source>
        <dbReference type="ARBA" id="ARBA00005510"/>
    </source>
</evidence>
<feature type="domain" description="BHLH" evidence="7">
    <location>
        <begin position="121"/>
        <end position="171"/>
    </location>
</feature>
<dbReference type="AlphaFoldDB" id="A0AAX6HG12"/>
<feature type="region of interest" description="Disordered" evidence="6">
    <location>
        <begin position="1"/>
        <end position="38"/>
    </location>
</feature>
<accession>A0AAX6HG12</accession>
<comment type="similarity">
    <text evidence="2">Belongs to the bHLH protein family.</text>
</comment>
<dbReference type="Proteomes" id="UP001140949">
    <property type="component" value="Unassembled WGS sequence"/>
</dbReference>
<dbReference type="PANTHER" id="PTHR12565">
    <property type="entry name" value="STEROL REGULATORY ELEMENT-BINDING PROTEIN"/>
    <property type="match status" value="1"/>
</dbReference>
<evidence type="ECO:0000256" key="6">
    <source>
        <dbReference type="SAM" id="MobiDB-lite"/>
    </source>
</evidence>
<dbReference type="Gene3D" id="4.10.280.10">
    <property type="entry name" value="Helix-loop-helix DNA-binding domain"/>
    <property type="match status" value="1"/>
</dbReference>
<dbReference type="Pfam" id="PF00010">
    <property type="entry name" value="HLH"/>
    <property type="match status" value="1"/>
</dbReference>
<name>A0AAX6HG12_IRIPA</name>
<feature type="compositionally biased region" description="Basic and acidic residues" evidence="6">
    <location>
        <begin position="95"/>
        <end position="108"/>
    </location>
</feature>
<dbReference type="SUPFAM" id="SSF47459">
    <property type="entry name" value="HLH, helix-loop-helix DNA-binding domain"/>
    <property type="match status" value="1"/>
</dbReference>
<gene>
    <name evidence="8" type="ORF">M6B38_315265</name>
</gene>
<dbReference type="GO" id="GO:0046983">
    <property type="term" value="F:protein dimerization activity"/>
    <property type="evidence" value="ECO:0007669"/>
    <property type="project" value="InterPro"/>
</dbReference>
<dbReference type="PANTHER" id="PTHR12565:SF184">
    <property type="entry name" value="BHLH TRANSCRIPTION FACTOR"/>
    <property type="match status" value="1"/>
</dbReference>
<dbReference type="InterPro" id="IPR011598">
    <property type="entry name" value="bHLH_dom"/>
</dbReference>
<dbReference type="GO" id="GO:0005634">
    <property type="term" value="C:nucleus"/>
    <property type="evidence" value="ECO:0007669"/>
    <property type="project" value="UniProtKB-SubCell"/>
</dbReference>
<keyword evidence="4" id="KW-0804">Transcription</keyword>
<keyword evidence="5" id="KW-0539">Nucleus</keyword>
<evidence type="ECO:0000256" key="4">
    <source>
        <dbReference type="ARBA" id="ARBA00023163"/>
    </source>
</evidence>
<feature type="region of interest" description="Disordered" evidence="6">
    <location>
        <begin position="56"/>
        <end position="108"/>
    </location>
</feature>
<comment type="subcellular location">
    <subcellularLocation>
        <location evidence="1">Nucleus</location>
    </subcellularLocation>
</comment>
<proteinExistence type="inferred from homology"/>
<comment type="caution">
    <text evidence="8">The sequence shown here is derived from an EMBL/GenBank/DDBJ whole genome shotgun (WGS) entry which is preliminary data.</text>
</comment>
<evidence type="ECO:0000259" key="7">
    <source>
        <dbReference type="PROSITE" id="PS50888"/>
    </source>
</evidence>
<dbReference type="InterPro" id="IPR024097">
    <property type="entry name" value="bHLH_ZIP_TF"/>
</dbReference>
<evidence type="ECO:0000256" key="3">
    <source>
        <dbReference type="ARBA" id="ARBA00023015"/>
    </source>
</evidence>
<protein>
    <submittedName>
        <fullName evidence="8">Transcription factor bHLH74-like isoform X3</fullName>
    </submittedName>
</protein>
<dbReference type="SMART" id="SM00353">
    <property type="entry name" value="HLH"/>
    <property type="match status" value="1"/>
</dbReference>
<dbReference type="PROSITE" id="PS50888">
    <property type="entry name" value="BHLH"/>
    <property type="match status" value="1"/>
</dbReference>
<keyword evidence="3" id="KW-0805">Transcription regulation</keyword>
<sequence>MSAREGASPMAADWDPLRPVDQCSYNVGNANPAEGERLPSFSCFGSESLSEIMDSFASPQGAQMATELIRTEKNPKGKKRKHGDTQSAEAEEHEEQQKKNDKEAGESGKEDYIHVRAKRGQATNSHSLAERVRREKISERMRLLQDIVPGCNKINGKAVMLDEIINYVQSLQRQVEFLSMKLATVNPEINLDVQQIFARENLHSTRYGSSSAFGYCPEMAAPRPRLRAEAAMSGIPSSRDLLRAINPLMNIDTDFVGSRVSECFPDGFHHP</sequence>
<dbReference type="InterPro" id="IPR036638">
    <property type="entry name" value="HLH_DNA-bd_sf"/>
</dbReference>